<evidence type="ECO:0000313" key="3">
    <source>
        <dbReference type="EMBL" id="TNJ67713.1"/>
    </source>
</evidence>
<comment type="similarity">
    <text evidence="1">Belongs to the LDH2/MDH2 oxidoreductase family.</text>
</comment>
<dbReference type="Gene3D" id="3.30.1370.60">
    <property type="entry name" value="Hypothetical oxidoreductase yiak, domain 2"/>
    <property type="match status" value="1"/>
</dbReference>
<dbReference type="PANTHER" id="PTHR11091:SF0">
    <property type="entry name" value="MALATE DEHYDROGENASE"/>
    <property type="match status" value="1"/>
</dbReference>
<reference evidence="3 4" key="1">
    <citation type="submission" date="2019-05" db="EMBL/GenBank/DDBJ databases">
        <title>We sequenced the genome of Paenibacillus hemerocallicola KCTC 33185 for further insight into its adaptation and study the phylogeny of Paenibacillus.</title>
        <authorList>
            <person name="Narsing Rao M.P."/>
        </authorList>
    </citation>
    <scope>NUCLEOTIDE SEQUENCE [LARGE SCALE GENOMIC DNA]</scope>
    <source>
        <strain evidence="3 4">KCTC 33185</strain>
    </source>
</reference>
<dbReference type="InterPro" id="IPR043143">
    <property type="entry name" value="Mal/L-sulf/L-lact_DH-like_NADP"/>
</dbReference>
<dbReference type="InterPro" id="IPR043144">
    <property type="entry name" value="Mal/L-sulf/L-lact_DH-like_ah"/>
</dbReference>
<accession>A0A5C4TF31</accession>
<gene>
    <name evidence="3" type="ORF">FE784_02840</name>
</gene>
<evidence type="ECO:0000256" key="1">
    <source>
        <dbReference type="ARBA" id="ARBA00006056"/>
    </source>
</evidence>
<dbReference type="PANTHER" id="PTHR11091">
    <property type="entry name" value="OXIDOREDUCTASE-RELATED"/>
    <property type="match status" value="1"/>
</dbReference>
<dbReference type="Pfam" id="PF02615">
    <property type="entry name" value="Ldh_2"/>
    <property type="match status" value="2"/>
</dbReference>
<protein>
    <submittedName>
        <fullName evidence="3">Ldh family oxidoreductase</fullName>
    </submittedName>
</protein>
<keyword evidence="4" id="KW-1185">Reference proteome</keyword>
<dbReference type="InterPro" id="IPR036111">
    <property type="entry name" value="Mal/L-sulfo/L-lacto_DH-like_sf"/>
</dbReference>
<keyword evidence="2" id="KW-0560">Oxidoreductase</keyword>
<dbReference type="Gene3D" id="1.10.1530.10">
    <property type="match status" value="1"/>
</dbReference>
<dbReference type="OrthoDB" id="9769447at2"/>
<proteinExistence type="inferred from homology"/>
<dbReference type="GO" id="GO:0016491">
    <property type="term" value="F:oxidoreductase activity"/>
    <property type="evidence" value="ECO:0007669"/>
    <property type="project" value="UniProtKB-KW"/>
</dbReference>
<comment type="caution">
    <text evidence="3">The sequence shown here is derived from an EMBL/GenBank/DDBJ whole genome shotgun (WGS) entry which is preliminary data.</text>
</comment>
<dbReference type="SUPFAM" id="SSF89733">
    <property type="entry name" value="L-sulfolactate dehydrogenase-like"/>
    <property type="match status" value="1"/>
</dbReference>
<evidence type="ECO:0000256" key="2">
    <source>
        <dbReference type="ARBA" id="ARBA00023002"/>
    </source>
</evidence>
<name>A0A5C4TF31_9BACL</name>
<organism evidence="3 4">
    <name type="scientific">Paenibacillus hemerocallicola</name>
    <dbReference type="NCBI Taxonomy" id="1172614"/>
    <lineage>
        <taxon>Bacteria</taxon>
        <taxon>Bacillati</taxon>
        <taxon>Bacillota</taxon>
        <taxon>Bacilli</taxon>
        <taxon>Bacillales</taxon>
        <taxon>Paenibacillaceae</taxon>
        <taxon>Paenibacillus</taxon>
    </lineage>
</organism>
<dbReference type="Proteomes" id="UP000307943">
    <property type="component" value="Unassembled WGS sequence"/>
</dbReference>
<dbReference type="AlphaFoldDB" id="A0A5C4TF31"/>
<dbReference type="EMBL" id="VDCQ01000003">
    <property type="protein sequence ID" value="TNJ67713.1"/>
    <property type="molecule type" value="Genomic_DNA"/>
</dbReference>
<dbReference type="InterPro" id="IPR003767">
    <property type="entry name" value="Malate/L-lactate_DH-like"/>
</dbReference>
<sequence>MTNPMNSIPDSQIRIAPDVLRDFVSSLALKSGMKTDNAELLADLLVKNDLRGVYSHGSRQIATYARIMRNGSINPNPETHMVSDSLTTFVVDGDGGLGYFPAYRAAKELIGRCKNNGVAVAVTRNHGHIGAAGLYSRMLAEQGLIGYVTSGHQLALSPGDSVMRAAGGSPMSFAVPSGNAPDMVLDFGAMHDLYEQSPHVDELFRLAPGLVFRSMGLGFMCQALGGFLAGVPAEQERAVRQYEGANQGAMIIALDISRFTPIESFKQEMDAYMRLTQQMQPMPGYERATLPGVLESEREREWSAAGIPLDHNHIEILKSIAVELGTELPSGLNAHSDQ</sequence>
<evidence type="ECO:0000313" key="4">
    <source>
        <dbReference type="Proteomes" id="UP000307943"/>
    </source>
</evidence>